<comment type="cofactor">
    <cofactor evidence="1">
        <name>FAD</name>
        <dbReference type="ChEBI" id="CHEBI:57692"/>
    </cofactor>
</comment>
<sequence>MIALPQHTSVLIVGAGPSGLMMAAQLLRNGVQPIIIDIKQGPTSQSKALAVQARSLEIYRQLEVIDKVISGGKQAGGLTFNVDGEPLASIALKDLGNTQTLYPFIHLYQQSKNERTLLEYLTTACCPVYWGTTLISLKQNKGTVEVTLQNGDTTHSLTCDYVIGADGAHSMVRKQLGIPFGGDTYQHKFYLADVKLASHMNGDTVNLFMAKKGFAGFFPMPEDSSFRIVASLPDGLENKEGLDINDVLPELQSITKANIKIEQVNWFTIYKLHHRMAGEFSDGRCFLIGDAAHIHSPVGGQGMNTGLQDAYNLGWKLAAVINGQIKQTILASYAIERMPVAKELLGTTDRIFNVISSRSWFNGLLKRYIVPNALKLIWKSEKLRGYFFRQVSQTGISYRDSKLNLQLGNTSTHIKAGDRLPYFEIFDEKKKTNTDIHTWCSKPGFTLITLGEIPEAYLFTLAKWITQDYQGSINFFHLPPSNTNWHIFDAFEVKAGMRKALIIRPDLHIGYLNDIVDIEMMNNYLRNVVGFIKA</sequence>
<dbReference type="InterPro" id="IPR050641">
    <property type="entry name" value="RIFMO-like"/>
</dbReference>
<evidence type="ECO:0000313" key="6">
    <source>
        <dbReference type="Proteomes" id="UP000618754"/>
    </source>
</evidence>
<dbReference type="SUPFAM" id="SSF51905">
    <property type="entry name" value="FAD/NAD(P)-binding domain"/>
    <property type="match status" value="1"/>
</dbReference>
<keyword evidence="5" id="KW-0503">Monooxygenase</keyword>
<keyword evidence="2" id="KW-0285">Flavoprotein</keyword>
<evidence type="ECO:0000256" key="2">
    <source>
        <dbReference type="ARBA" id="ARBA00022630"/>
    </source>
</evidence>
<keyword evidence="6" id="KW-1185">Reference proteome</keyword>
<protein>
    <submittedName>
        <fullName evidence="5">FAD-dependent monooxygenase</fullName>
    </submittedName>
</protein>
<evidence type="ECO:0000256" key="3">
    <source>
        <dbReference type="ARBA" id="ARBA00022827"/>
    </source>
</evidence>
<dbReference type="Proteomes" id="UP000618754">
    <property type="component" value="Unassembled WGS sequence"/>
</dbReference>
<accession>A0ABR7X991</accession>
<dbReference type="RefSeq" id="WP_191176971.1">
    <property type="nucleotide sequence ID" value="NZ_JACWMW010000004.1"/>
</dbReference>
<dbReference type="EMBL" id="JACWMW010000004">
    <property type="protein sequence ID" value="MBD1387127.1"/>
    <property type="molecule type" value="Genomic_DNA"/>
</dbReference>
<dbReference type="InterPro" id="IPR036188">
    <property type="entry name" value="FAD/NAD-bd_sf"/>
</dbReference>
<keyword evidence="5" id="KW-0560">Oxidoreductase</keyword>
<dbReference type="Pfam" id="PF01494">
    <property type="entry name" value="FAD_binding_3"/>
    <property type="match status" value="1"/>
</dbReference>
<dbReference type="Gene3D" id="3.30.70.2450">
    <property type="match status" value="1"/>
</dbReference>
<evidence type="ECO:0000313" key="5">
    <source>
        <dbReference type="EMBL" id="MBD1387127.1"/>
    </source>
</evidence>
<dbReference type="PANTHER" id="PTHR43004">
    <property type="entry name" value="TRK SYSTEM POTASSIUM UPTAKE PROTEIN"/>
    <property type="match status" value="1"/>
</dbReference>
<dbReference type="GO" id="GO:0004497">
    <property type="term" value="F:monooxygenase activity"/>
    <property type="evidence" value="ECO:0007669"/>
    <property type="project" value="UniProtKB-KW"/>
</dbReference>
<organism evidence="5 6">
    <name type="scientific">Mucilaginibacter rigui</name>
    <dbReference type="NCBI Taxonomy" id="534635"/>
    <lineage>
        <taxon>Bacteria</taxon>
        <taxon>Pseudomonadati</taxon>
        <taxon>Bacteroidota</taxon>
        <taxon>Sphingobacteriia</taxon>
        <taxon>Sphingobacteriales</taxon>
        <taxon>Sphingobacteriaceae</taxon>
        <taxon>Mucilaginibacter</taxon>
    </lineage>
</organism>
<gene>
    <name evidence="5" type="ORF">IDJ75_17705</name>
</gene>
<dbReference type="PANTHER" id="PTHR43004:SF19">
    <property type="entry name" value="BINDING MONOOXYGENASE, PUTATIVE (JCVI)-RELATED"/>
    <property type="match status" value="1"/>
</dbReference>
<name>A0ABR7X991_9SPHI</name>
<evidence type="ECO:0000259" key="4">
    <source>
        <dbReference type="Pfam" id="PF01494"/>
    </source>
</evidence>
<reference evidence="5 6" key="1">
    <citation type="submission" date="2020-09" db="EMBL/GenBank/DDBJ databases">
        <title>Novel species of Mucilaginibacter isolated from a glacier on the Tibetan Plateau.</title>
        <authorList>
            <person name="Liu Q."/>
            <person name="Xin Y.-H."/>
        </authorList>
    </citation>
    <scope>NUCLEOTIDE SEQUENCE [LARGE SCALE GENOMIC DNA]</scope>
    <source>
        <strain evidence="5 6">CGMCC 1.13878</strain>
    </source>
</reference>
<proteinExistence type="predicted"/>
<dbReference type="PRINTS" id="PR00420">
    <property type="entry name" value="RNGMNOXGNASE"/>
</dbReference>
<keyword evidence="3" id="KW-0274">FAD</keyword>
<feature type="domain" description="FAD-binding" evidence="4">
    <location>
        <begin position="8"/>
        <end position="345"/>
    </location>
</feature>
<evidence type="ECO:0000256" key="1">
    <source>
        <dbReference type="ARBA" id="ARBA00001974"/>
    </source>
</evidence>
<dbReference type="InterPro" id="IPR002938">
    <property type="entry name" value="FAD-bd"/>
</dbReference>
<dbReference type="Gene3D" id="3.50.50.60">
    <property type="entry name" value="FAD/NAD(P)-binding domain"/>
    <property type="match status" value="1"/>
</dbReference>
<comment type="caution">
    <text evidence="5">The sequence shown here is derived from an EMBL/GenBank/DDBJ whole genome shotgun (WGS) entry which is preliminary data.</text>
</comment>